<evidence type="ECO:0000313" key="2">
    <source>
        <dbReference type="Proteomes" id="UP001549321"/>
    </source>
</evidence>
<dbReference type="Pfam" id="PF06935">
    <property type="entry name" value="DUF1284"/>
    <property type="match status" value="1"/>
</dbReference>
<reference evidence="1 2" key="1">
    <citation type="submission" date="2024-06" db="EMBL/GenBank/DDBJ databases">
        <title>Sorghum-associated microbial communities from plants grown in Nebraska, USA.</title>
        <authorList>
            <person name="Schachtman D."/>
        </authorList>
    </citation>
    <scope>NUCLEOTIDE SEQUENCE [LARGE SCALE GENOMIC DNA]</scope>
    <source>
        <strain evidence="1 2">3207</strain>
    </source>
</reference>
<dbReference type="InterPro" id="IPR009702">
    <property type="entry name" value="DUF1284"/>
</dbReference>
<evidence type="ECO:0008006" key="3">
    <source>
        <dbReference type="Google" id="ProtNLM"/>
    </source>
</evidence>
<dbReference type="RefSeq" id="WP_354547891.1">
    <property type="nucleotide sequence ID" value="NZ_JBEPSM010000001.1"/>
</dbReference>
<evidence type="ECO:0000313" key="1">
    <source>
        <dbReference type="EMBL" id="MET4632148.1"/>
    </source>
</evidence>
<protein>
    <recommendedName>
        <fullName evidence="3">DUF1284 domain-containing protein</fullName>
    </recommendedName>
</protein>
<gene>
    <name evidence="1" type="ORF">ABIE08_000061</name>
</gene>
<organism evidence="1 2">
    <name type="scientific">Kaistia defluvii</name>
    <dbReference type="NCBI Taxonomy" id="410841"/>
    <lineage>
        <taxon>Bacteria</taxon>
        <taxon>Pseudomonadati</taxon>
        <taxon>Pseudomonadota</taxon>
        <taxon>Alphaproteobacteria</taxon>
        <taxon>Hyphomicrobiales</taxon>
        <taxon>Kaistiaceae</taxon>
        <taxon>Kaistia</taxon>
    </lineage>
</organism>
<sequence length="141" mass="14882">MTVRLRAHHLLCMLTYVGKGYTPAFCTNYDAITARLTSGEDIEIVAGPDDVCAPLLSTDDPHCHNDSVPVRDAEAAAAVSALLETPVSDGFRLSLDAMTLTRFQAAFAAGTTRTACGGCEWSELCDSVAAGGFHGTRLSKT</sequence>
<proteinExistence type="predicted"/>
<comment type="caution">
    <text evidence="1">The sequence shown here is derived from an EMBL/GenBank/DDBJ whole genome shotgun (WGS) entry which is preliminary data.</text>
</comment>
<accession>A0ABV2QT36</accession>
<name>A0ABV2QT36_9HYPH</name>
<keyword evidence="2" id="KW-1185">Reference proteome</keyword>
<dbReference type="Proteomes" id="UP001549321">
    <property type="component" value="Unassembled WGS sequence"/>
</dbReference>
<dbReference type="EMBL" id="JBEPSM010000001">
    <property type="protein sequence ID" value="MET4632148.1"/>
    <property type="molecule type" value="Genomic_DNA"/>
</dbReference>